<dbReference type="PANTHER" id="PTHR36919">
    <property type="entry name" value="BLR1215 PROTEIN"/>
    <property type="match status" value="1"/>
</dbReference>
<name>A0ABS3LWS8_9PROT</name>
<dbReference type="Gene3D" id="2.40.128.520">
    <property type="match status" value="1"/>
</dbReference>
<evidence type="ECO:0000313" key="2">
    <source>
        <dbReference type="EMBL" id="MBO1360348.1"/>
    </source>
</evidence>
<dbReference type="Proteomes" id="UP000664771">
    <property type="component" value="Unassembled WGS sequence"/>
</dbReference>
<reference evidence="2 3" key="1">
    <citation type="submission" date="2021-03" db="EMBL/GenBank/DDBJ databases">
        <title>The complete genome sequence of Acetobacter sacchari TBRC 11175.</title>
        <authorList>
            <person name="Charoenyingcharoen P."/>
            <person name="Yukphan P."/>
        </authorList>
    </citation>
    <scope>NUCLEOTIDE SEQUENCE [LARGE SCALE GENOMIC DNA]</scope>
    <source>
        <strain evidence="2 3">TBRC 11175</strain>
    </source>
</reference>
<feature type="domain" description="DUF2147" evidence="1">
    <location>
        <begin position="61"/>
        <end position="167"/>
    </location>
</feature>
<proteinExistence type="predicted"/>
<gene>
    <name evidence="2" type="ORF">J2D73_11170</name>
</gene>
<sequence>MRAYHSKAFRGLRALTGDNVRRAAFAFFAIAVADISSASAQQAGANATSTAAPLDPGTLGGLWLSEKHDGVFSIRSCGDTICGALVGMQYDGPEIPRGKHGQSECGLTMLTDFRPSDDTSGRWEGHILDPDSDKTYDAQIWSPRPNVMKLRGYVGIPLFGQTQTWTRYSGPIGAACRLPENP</sequence>
<dbReference type="EMBL" id="JAFVMF010000011">
    <property type="protein sequence ID" value="MBO1360348.1"/>
    <property type="molecule type" value="Genomic_DNA"/>
</dbReference>
<evidence type="ECO:0000313" key="3">
    <source>
        <dbReference type="Proteomes" id="UP000664771"/>
    </source>
</evidence>
<dbReference type="Pfam" id="PF09917">
    <property type="entry name" value="DUF2147"/>
    <property type="match status" value="1"/>
</dbReference>
<comment type="caution">
    <text evidence="2">The sequence shown here is derived from an EMBL/GenBank/DDBJ whole genome shotgun (WGS) entry which is preliminary data.</text>
</comment>
<accession>A0ABS3LWS8</accession>
<protein>
    <submittedName>
        <fullName evidence="2">DUF2147 domain-containing protein</fullName>
    </submittedName>
</protein>
<keyword evidence="3" id="KW-1185">Reference proteome</keyword>
<organism evidence="2 3">
    <name type="scientific">Acetobacter sacchari</name>
    <dbReference type="NCBI Taxonomy" id="2661687"/>
    <lineage>
        <taxon>Bacteria</taxon>
        <taxon>Pseudomonadati</taxon>
        <taxon>Pseudomonadota</taxon>
        <taxon>Alphaproteobacteria</taxon>
        <taxon>Acetobacterales</taxon>
        <taxon>Acetobacteraceae</taxon>
        <taxon>Acetobacter</taxon>
    </lineage>
</organism>
<dbReference type="PANTHER" id="PTHR36919:SF2">
    <property type="entry name" value="BLL6627 PROTEIN"/>
    <property type="match status" value="1"/>
</dbReference>
<evidence type="ECO:0000259" key="1">
    <source>
        <dbReference type="Pfam" id="PF09917"/>
    </source>
</evidence>
<dbReference type="InterPro" id="IPR019223">
    <property type="entry name" value="DUF2147"/>
</dbReference>